<dbReference type="PANTHER" id="PTHR43708:SF3">
    <property type="entry name" value="OXIDOREDUCTASE"/>
    <property type="match status" value="1"/>
</dbReference>
<sequence length="381" mass="41854">MRKLRMGMIGGGIGSFIGDVHRKASGLDGMIELVCGAFSSTAEKSKASGKELLLPEERCYANYEDMILKEKELPEDSRMDFVSIVTPNHMHFAPAKFALENGFHVVCDKPMTLTVEEAKILENLVTSTGLLFALTHNYPGSPMVKQAKAMVENGDLGKIRKVQVHYLQGWMATSVEDSGNKQASWRVDPSKSGVGGALGDIGTHAHNLVEYITGLQVTEIAADLGKFGKGRILDDDGNILLRLENDAKGTMSFSQIAVGEENNFTIRVYGEKGSLEWHQENPNELTTRWIDRPKMVYTPNGHELYPLSLAASRIPAGHPEGYLEAFANVYKNFATHLNASLTDKKIETPDYPTVSDGIKGVQFIHAAVESDRQNAAWVSLK</sequence>
<dbReference type="Pfam" id="PF01408">
    <property type="entry name" value="GFO_IDH_MocA"/>
    <property type="match status" value="1"/>
</dbReference>
<keyword evidence="4" id="KW-1185">Reference proteome</keyword>
<evidence type="ECO:0000259" key="1">
    <source>
        <dbReference type="Pfam" id="PF01408"/>
    </source>
</evidence>
<dbReference type="Gene3D" id="3.40.50.720">
    <property type="entry name" value="NAD(P)-binding Rossmann-like Domain"/>
    <property type="match status" value="1"/>
</dbReference>
<comment type="caution">
    <text evidence="3">The sequence shown here is derived from an EMBL/GenBank/DDBJ whole genome shotgun (WGS) entry which is preliminary data.</text>
</comment>
<dbReference type="OrthoDB" id="9815825at2"/>
<dbReference type="Proteomes" id="UP000289792">
    <property type="component" value="Unassembled WGS sequence"/>
</dbReference>
<dbReference type="GO" id="GO:0000166">
    <property type="term" value="F:nucleotide binding"/>
    <property type="evidence" value="ECO:0007669"/>
    <property type="project" value="InterPro"/>
</dbReference>
<dbReference type="RefSeq" id="WP_129018687.1">
    <property type="nucleotide sequence ID" value="NZ_SDDZ01000015.1"/>
</dbReference>
<feature type="domain" description="GFO/IDH/MocA-like oxidoreductase" evidence="2">
    <location>
        <begin position="144"/>
        <end position="276"/>
    </location>
</feature>
<accession>A0A4Q0XC13</accession>
<evidence type="ECO:0000313" key="3">
    <source>
        <dbReference type="EMBL" id="RXJ44641.1"/>
    </source>
</evidence>
<evidence type="ECO:0000313" key="4">
    <source>
        <dbReference type="Proteomes" id="UP000289792"/>
    </source>
</evidence>
<dbReference type="EMBL" id="SDDZ01000015">
    <property type="protein sequence ID" value="RXJ44641.1"/>
    <property type="molecule type" value="Genomic_DNA"/>
</dbReference>
<dbReference type="InterPro" id="IPR051317">
    <property type="entry name" value="Gfo/Idh/MocA_oxidoreduct"/>
</dbReference>
<organism evidence="3 4">
    <name type="scientific">Gelidibacter gilvus</name>
    <dbReference type="NCBI Taxonomy" id="59602"/>
    <lineage>
        <taxon>Bacteria</taxon>
        <taxon>Pseudomonadati</taxon>
        <taxon>Bacteroidota</taxon>
        <taxon>Flavobacteriia</taxon>
        <taxon>Flavobacteriales</taxon>
        <taxon>Flavobacteriaceae</taxon>
        <taxon>Gelidibacter</taxon>
    </lineage>
</organism>
<dbReference type="SUPFAM" id="SSF55347">
    <property type="entry name" value="Glyceraldehyde-3-phosphate dehydrogenase-like, C-terminal domain"/>
    <property type="match status" value="1"/>
</dbReference>
<evidence type="ECO:0000259" key="2">
    <source>
        <dbReference type="Pfam" id="PF22725"/>
    </source>
</evidence>
<dbReference type="Gene3D" id="3.30.360.10">
    <property type="entry name" value="Dihydrodipicolinate Reductase, domain 2"/>
    <property type="match status" value="1"/>
</dbReference>
<dbReference type="Pfam" id="PF22725">
    <property type="entry name" value="GFO_IDH_MocA_C3"/>
    <property type="match status" value="1"/>
</dbReference>
<gene>
    <name evidence="3" type="ORF">ESZ48_16930</name>
</gene>
<proteinExistence type="predicted"/>
<dbReference type="InterPro" id="IPR000683">
    <property type="entry name" value="Gfo/Idh/MocA-like_OxRdtase_N"/>
</dbReference>
<feature type="domain" description="Gfo/Idh/MocA-like oxidoreductase N-terminal" evidence="1">
    <location>
        <begin position="5"/>
        <end position="134"/>
    </location>
</feature>
<dbReference type="PANTHER" id="PTHR43708">
    <property type="entry name" value="CONSERVED EXPRESSED OXIDOREDUCTASE (EUROFUNG)"/>
    <property type="match status" value="1"/>
</dbReference>
<dbReference type="SUPFAM" id="SSF51735">
    <property type="entry name" value="NAD(P)-binding Rossmann-fold domains"/>
    <property type="match status" value="1"/>
</dbReference>
<reference evidence="3 4" key="1">
    <citation type="submission" date="2019-01" db="EMBL/GenBank/DDBJ databases">
        <title>Genome sequence of the Antarctic species Gelidibacter gilvus ACAM 158(T).</title>
        <authorList>
            <person name="Bowman J.P."/>
        </authorList>
    </citation>
    <scope>NUCLEOTIDE SEQUENCE [LARGE SCALE GENOMIC DNA]</scope>
    <source>
        <strain evidence="3 4">IC158</strain>
    </source>
</reference>
<dbReference type="InterPro" id="IPR036291">
    <property type="entry name" value="NAD(P)-bd_dom_sf"/>
</dbReference>
<protein>
    <submittedName>
        <fullName evidence="3">Gfo/Idh/MocA family oxidoreductase</fullName>
    </submittedName>
</protein>
<dbReference type="InterPro" id="IPR055170">
    <property type="entry name" value="GFO_IDH_MocA-like_dom"/>
</dbReference>
<name>A0A4Q0XC13_9FLAO</name>
<dbReference type="AlphaFoldDB" id="A0A4Q0XC13"/>